<reference evidence="2 3" key="1">
    <citation type="submission" date="2023-04" db="EMBL/GenBank/DDBJ databases">
        <title>Draft genome sequence of acteroides sedimenti strain YN3PY1.</title>
        <authorList>
            <person name="Yoshida N."/>
        </authorList>
    </citation>
    <scope>NUCLEOTIDE SEQUENCE [LARGE SCALE GENOMIC DNA]</scope>
    <source>
        <strain evidence="2 3">YN3PY1</strain>
    </source>
</reference>
<proteinExistence type="predicted"/>
<evidence type="ECO:0000259" key="1">
    <source>
        <dbReference type="PROSITE" id="PS51724"/>
    </source>
</evidence>
<feature type="domain" description="SPOR" evidence="1">
    <location>
        <begin position="67"/>
        <end position="149"/>
    </location>
</feature>
<dbReference type="GO" id="GO:0051301">
    <property type="term" value="P:cell division"/>
    <property type="evidence" value="ECO:0007669"/>
    <property type="project" value="UniProtKB-KW"/>
</dbReference>
<dbReference type="EMBL" id="AP028055">
    <property type="protein sequence ID" value="BEG99636.1"/>
    <property type="molecule type" value="Genomic_DNA"/>
</dbReference>
<keyword evidence="2" id="KW-0131">Cell cycle</keyword>
<name>A0ABN6Z506_9BACE</name>
<dbReference type="InterPro" id="IPR007730">
    <property type="entry name" value="SPOR-like_dom"/>
</dbReference>
<accession>A0ABN6Z506</accession>
<organism evidence="2 3">
    <name type="scientific">Bacteroides sedimenti</name>
    <dbReference type="NCBI Taxonomy" id="2136147"/>
    <lineage>
        <taxon>Bacteria</taxon>
        <taxon>Pseudomonadati</taxon>
        <taxon>Bacteroidota</taxon>
        <taxon>Bacteroidia</taxon>
        <taxon>Bacteroidales</taxon>
        <taxon>Bacteroidaceae</taxon>
        <taxon>Bacteroides</taxon>
    </lineage>
</organism>
<protein>
    <submittedName>
        <fullName evidence="2">Cell division protein</fullName>
    </submittedName>
</protein>
<dbReference type="PROSITE" id="PS51724">
    <property type="entry name" value="SPOR"/>
    <property type="match status" value="1"/>
</dbReference>
<keyword evidence="3" id="KW-1185">Reference proteome</keyword>
<dbReference type="Pfam" id="PF05036">
    <property type="entry name" value="SPOR"/>
    <property type="match status" value="1"/>
</dbReference>
<dbReference type="Proteomes" id="UP001496674">
    <property type="component" value="Chromosome"/>
</dbReference>
<keyword evidence="2" id="KW-0132">Cell division</keyword>
<evidence type="ECO:0000313" key="3">
    <source>
        <dbReference type="Proteomes" id="UP001496674"/>
    </source>
</evidence>
<sequence length="155" mass="17557">MRIKPLYIVLLLGFIASGKIYGQDNIIKSLERQEPGTGVVTIHQDKRLESLIGTKHSNKGNIADTKVLKEPGYRIQVYAGGDSRNSKSAAYQMEEQVKGLFPELPVYTVFRSPRWLCQVGDYKTIEEAYAMMRKMKQFEAFSEASIVKTQIIIPL</sequence>
<evidence type="ECO:0000313" key="2">
    <source>
        <dbReference type="EMBL" id="BEG99636.1"/>
    </source>
</evidence>
<gene>
    <name evidence="2" type="ORF">BSYN_19010</name>
</gene>